<sequence length="58" mass="6485">MVSPRLPTISTVQFWSPSIFNITMSIKLTTTERGSNTTKFPAIVRNRASPPRQHLNGT</sequence>
<gene>
    <name evidence="1" type="ORF">PT974_00267</name>
</gene>
<organism evidence="1 2">
    <name type="scientific">Cladobotryum mycophilum</name>
    <dbReference type="NCBI Taxonomy" id="491253"/>
    <lineage>
        <taxon>Eukaryota</taxon>
        <taxon>Fungi</taxon>
        <taxon>Dikarya</taxon>
        <taxon>Ascomycota</taxon>
        <taxon>Pezizomycotina</taxon>
        <taxon>Sordariomycetes</taxon>
        <taxon>Hypocreomycetidae</taxon>
        <taxon>Hypocreales</taxon>
        <taxon>Hypocreaceae</taxon>
        <taxon>Cladobotryum</taxon>
    </lineage>
</organism>
<protein>
    <submittedName>
        <fullName evidence="1">Uncharacterized protein</fullName>
    </submittedName>
</protein>
<comment type="caution">
    <text evidence="1">The sequence shown here is derived from an EMBL/GenBank/DDBJ whole genome shotgun (WGS) entry which is preliminary data.</text>
</comment>
<keyword evidence="2" id="KW-1185">Reference proteome</keyword>
<dbReference type="Proteomes" id="UP001338125">
    <property type="component" value="Unassembled WGS sequence"/>
</dbReference>
<proteinExistence type="predicted"/>
<accession>A0ABR0T0B6</accession>
<reference evidence="1 2" key="1">
    <citation type="submission" date="2024-01" db="EMBL/GenBank/DDBJ databases">
        <title>Complete genome of Cladobotryum mycophilum ATHUM6906.</title>
        <authorList>
            <person name="Christinaki A.C."/>
            <person name="Myridakis A.I."/>
            <person name="Kouvelis V.N."/>
        </authorList>
    </citation>
    <scope>NUCLEOTIDE SEQUENCE [LARGE SCALE GENOMIC DNA]</scope>
    <source>
        <strain evidence="1 2">ATHUM6906</strain>
    </source>
</reference>
<dbReference type="EMBL" id="JAVFKD010000001">
    <property type="protein sequence ID" value="KAK5997901.1"/>
    <property type="molecule type" value="Genomic_DNA"/>
</dbReference>
<evidence type="ECO:0000313" key="1">
    <source>
        <dbReference type="EMBL" id="KAK5997901.1"/>
    </source>
</evidence>
<name>A0ABR0T0B6_9HYPO</name>
<evidence type="ECO:0000313" key="2">
    <source>
        <dbReference type="Proteomes" id="UP001338125"/>
    </source>
</evidence>